<evidence type="ECO:0000256" key="8">
    <source>
        <dbReference type="ARBA" id="ARBA00030803"/>
    </source>
</evidence>
<comment type="subcellular location">
    <subcellularLocation>
        <location evidence="2">Cell membrane</location>
    </subcellularLocation>
    <subcellularLocation>
        <location evidence="1">Membrane</location>
        <topology evidence="1">Single-pass membrane protein</topology>
    </subcellularLocation>
</comment>
<organism evidence="11 13">
    <name type="scientific">Candidatus Chlorohelix allophototropha</name>
    <dbReference type="NCBI Taxonomy" id="3003348"/>
    <lineage>
        <taxon>Bacteria</taxon>
        <taxon>Bacillati</taxon>
        <taxon>Chloroflexota</taxon>
        <taxon>Chloroflexia</taxon>
        <taxon>Candidatus Chloroheliales</taxon>
        <taxon>Candidatus Chloroheliaceae</taxon>
        <taxon>Candidatus Chlorohelix</taxon>
    </lineage>
</organism>
<evidence type="ECO:0000256" key="9">
    <source>
        <dbReference type="SAM" id="Phobius"/>
    </source>
</evidence>
<dbReference type="RefSeq" id="WP_341467651.1">
    <property type="nucleotide sequence ID" value="NZ_CP128399.1"/>
</dbReference>
<dbReference type="InterPro" id="IPR041916">
    <property type="entry name" value="Anti_sigma_zinc_sf"/>
</dbReference>
<dbReference type="EMBL" id="CP128399">
    <property type="protein sequence ID" value="WJW65766.1"/>
    <property type="molecule type" value="Genomic_DNA"/>
</dbReference>
<feature type="domain" description="Anti-sigma K factor RskA C-terminal" evidence="10">
    <location>
        <begin position="103"/>
        <end position="246"/>
    </location>
</feature>
<gene>
    <name evidence="11" type="ORF">HXX08_11005</name>
    <name evidence="12" type="ORF">OZ401_001544</name>
</gene>
<name>A0A8T7M3C5_9CHLR</name>
<dbReference type="Gene3D" id="1.10.10.1320">
    <property type="entry name" value="Anti-sigma factor, zinc-finger domain"/>
    <property type="match status" value="1"/>
</dbReference>
<keyword evidence="3" id="KW-1003">Cell membrane</keyword>
<evidence type="ECO:0000313" key="11">
    <source>
        <dbReference type="EMBL" id="NWJ46396.1"/>
    </source>
</evidence>
<evidence type="ECO:0000256" key="3">
    <source>
        <dbReference type="ARBA" id="ARBA00022475"/>
    </source>
</evidence>
<evidence type="ECO:0000313" key="13">
    <source>
        <dbReference type="Proteomes" id="UP000521676"/>
    </source>
</evidence>
<evidence type="ECO:0000313" key="14">
    <source>
        <dbReference type="Proteomes" id="UP001431572"/>
    </source>
</evidence>
<dbReference type="Proteomes" id="UP001431572">
    <property type="component" value="Chromosome 1"/>
</dbReference>
<dbReference type="InterPro" id="IPR018764">
    <property type="entry name" value="RskA_C"/>
</dbReference>
<dbReference type="InterPro" id="IPR051474">
    <property type="entry name" value="Anti-sigma-K/W_factor"/>
</dbReference>
<accession>A0A8T7M3C5</accession>
<dbReference type="GO" id="GO:0006417">
    <property type="term" value="P:regulation of translation"/>
    <property type="evidence" value="ECO:0007669"/>
    <property type="project" value="TreeGrafter"/>
</dbReference>
<protein>
    <recommendedName>
        <fullName evidence="8">Regulator of SigK</fullName>
    </recommendedName>
    <alternativeName>
        <fullName evidence="7">Sigma-K anti-sigma factor RskA</fullName>
    </alternativeName>
</protein>
<evidence type="ECO:0000256" key="7">
    <source>
        <dbReference type="ARBA" id="ARBA00029829"/>
    </source>
</evidence>
<dbReference type="Pfam" id="PF10099">
    <property type="entry name" value="RskA_C"/>
    <property type="match status" value="1"/>
</dbReference>
<keyword evidence="4 9" id="KW-0812">Transmembrane</keyword>
<keyword evidence="6 9" id="KW-0472">Membrane</keyword>
<evidence type="ECO:0000256" key="1">
    <source>
        <dbReference type="ARBA" id="ARBA00004167"/>
    </source>
</evidence>
<dbReference type="PANTHER" id="PTHR37461:SF1">
    <property type="entry name" value="ANTI-SIGMA-K FACTOR RSKA"/>
    <property type="match status" value="1"/>
</dbReference>
<reference evidence="11 13" key="1">
    <citation type="submission" date="2020-06" db="EMBL/GenBank/DDBJ databases">
        <title>Anoxygenic phototrophic Chloroflexota member uses a Type I reaction center.</title>
        <authorList>
            <person name="Tsuji J.M."/>
            <person name="Shaw N.A."/>
            <person name="Nagashima S."/>
            <person name="Venkiteswaran J."/>
            <person name="Schiff S.L."/>
            <person name="Hanada S."/>
            <person name="Tank M."/>
            <person name="Neufeld J.D."/>
        </authorList>
    </citation>
    <scope>NUCLEOTIDE SEQUENCE [LARGE SCALE GENOMIC DNA]</scope>
    <source>
        <strain evidence="11">L227-S17</strain>
    </source>
</reference>
<sequence length="253" mass="28468">MRCERVFEIEDGYLLGKLAKEDMSQVEQHLNKCLSCRQRIKGYEELLGQMFEAVVPVNPPIELRTAILAHANGDSKPEKNQKKQWNWNFFPGYSPVFGSVVAAFMLILAALSALLFTQVQDLNKHMEQSQRLQALTSSPDTMIWSMTQPNVPYNSNAPRARMYARPSMDIYLVTAINIVPAPDGKIYKFWYDIGDTLEFGGNLNIDESGTASILINDQNKDALNITSCFITLENFNAALNAPTTAPLLIWKKS</sequence>
<evidence type="ECO:0000259" key="10">
    <source>
        <dbReference type="Pfam" id="PF10099"/>
    </source>
</evidence>
<reference evidence="12" key="2">
    <citation type="journal article" date="2024" name="Nature">
        <title>Anoxygenic phototroph of the Chloroflexota uses a type I reaction centre.</title>
        <authorList>
            <person name="Tsuji J.M."/>
            <person name="Shaw N.A."/>
            <person name="Nagashima S."/>
            <person name="Venkiteswaran J.J."/>
            <person name="Schiff S.L."/>
            <person name="Watanabe T."/>
            <person name="Fukui M."/>
            <person name="Hanada S."/>
            <person name="Tank M."/>
            <person name="Neufeld J.D."/>
        </authorList>
    </citation>
    <scope>NUCLEOTIDE SEQUENCE</scope>
    <source>
        <strain evidence="12">L227-S17</strain>
    </source>
</reference>
<keyword evidence="14" id="KW-1185">Reference proteome</keyword>
<evidence type="ECO:0000313" key="12">
    <source>
        <dbReference type="EMBL" id="WJW65766.1"/>
    </source>
</evidence>
<dbReference type="GO" id="GO:0016989">
    <property type="term" value="F:sigma factor antagonist activity"/>
    <property type="evidence" value="ECO:0007669"/>
    <property type="project" value="TreeGrafter"/>
</dbReference>
<dbReference type="Proteomes" id="UP000521676">
    <property type="component" value="Unassembled WGS sequence"/>
</dbReference>
<evidence type="ECO:0000256" key="4">
    <source>
        <dbReference type="ARBA" id="ARBA00022692"/>
    </source>
</evidence>
<evidence type="ECO:0000256" key="6">
    <source>
        <dbReference type="ARBA" id="ARBA00023136"/>
    </source>
</evidence>
<dbReference type="AlphaFoldDB" id="A0A8T7M3C5"/>
<dbReference type="PANTHER" id="PTHR37461">
    <property type="entry name" value="ANTI-SIGMA-K FACTOR RSKA"/>
    <property type="match status" value="1"/>
</dbReference>
<evidence type="ECO:0000256" key="2">
    <source>
        <dbReference type="ARBA" id="ARBA00004236"/>
    </source>
</evidence>
<keyword evidence="5 9" id="KW-1133">Transmembrane helix</keyword>
<feature type="transmembrane region" description="Helical" evidence="9">
    <location>
        <begin position="96"/>
        <end position="116"/>
    </location>
</feature>
<dbReference type="EMBL" id="JACATZ010000001">
    <property type="protein sequence ID" value="NWJ46396.1"/>
    <property type="molecule type" value="Genomic_DNA"/>
</dbReference>
<proteinExistence type="predicted"/>
<dbReference type="GO" id="GO:0005886">
    <property type="term" value="C:plasma membrane"/>
    <property type="evidence" value="ECO:0007669"/>
    <property type="project" value="UniProtKB-SubCell"/>
</dbReference>
<evidence type="ECO:0000256" key="5">
    <source>
        <dbReference type="ARBA" id="ARBA00022989"/>
    </source>
</evidence>